<evidence type="ECO:0000256" key="4">
    <source>
        <dbReference type="RuleBase" id="RU003815"/>
    </source>
</evidence>
<dbReference type="GO" id="GO:0006412">
    <property type="term" value="P:translation"/>
    <property type="evidence" value="ECO:0007669"/>
    <property type="project" value="InterPro"/>
</dbReference>
<dbReference type="InterPro" id="IPR014721">
    <property type="entry name" value="Ribsml_uS5_D2-typ_fold_subgr"/>
</dbReference>
<dbReference type="PROSITE" id="PS00360">
    <property type="entry name" value="RIBOSOMAL_S9"/>
    <property type="match status" value="1"/>
</dbReference>
<evidence type="ECO:0000256" key="3">
    <source>
        <dbReference type="ARBA" id="ARBA00023274"/>
    </source>
</evidence>
<dbReference type="Gene3D" id="3.30.230.10">
    <property type="match status" value="1"/>
</dbReference>
<dbReference type="InterPro" id="IPR020568">
    <property type="entry name" value="Ribosomal_Su5_D2-typ_SF"/>
</dbReference>
<evidence type="ECO:0000256" key="5">
    <source>
        <dbReference type="SAM" id="MobiDB-lite"/>
    </source>
</evidence>
<evidence type="ECO:0000256" key="1">
    <source>
        <dbReference type="ARBA" id="ARBA00005251"/>
    </source>
</evidence>
<dbReference type="Proteomes" id="UP001397290">
    <property type="component" value="Unassembled WGS sequence"/>
</dbReference>
<keyword evidence="3 4" id="KW-0687">Ribonucleoprotein</keyword>
<keyword evidence="7" id="KW-1185">Reference proteome</keyword>
<dbReference type="PANTHER" id="PTHR21569:SF1">
    <property type="entry name" value="SMALL RIBOSOMAL SUBUNIT PROTEIN US9M"/>
    <property type="match status" value="1"/>
</dbReference>
<dbReference type="InterPro" id="IPR020574">
    <property type="entry name" value="Ribosomal_uS9_CS"/>
</dbReference>
<dbReference type="InterPro" id="IPR000754">
    <property type="entry name" value="Ribosomal_uS9"/>
</dbReference>
<dbReference type="AlphaFoldDB" id="A0AAW0RIV6"/>
<comment type="similarity">
    <text evidence="1 4">Belongs to the universal ribosomal protein uS9 family.</text>
</comment>
<proteinExistence type="inferred from homology"/>
<dbReference type="SUPFAM" id="SSF54211">
    <property type="entry name" value="Ribosomal protein S5 domain 2-like"/>
    <property type="match status" value="1"/>
</dbReference>
<evidence type="ECO:0000256" key="2">
    <source>
        <dbReference type="ARBA" id="ARBA00022980"/>
    </source>
</evidence>
<sequence>MACLNASLRQLRCNRPALGSQWLPTAAKRAAPSTPLAIRTLATTTSTTTPRGSNDPSPSFGGGDSSSNALKEQLEAIRIPHVGVVHARAVPSTPSYFSRTPRFNDLHIQLSRLLARHNHLPTVAPSEAAPMPWLKLEAVRRELGEPIKASHFSQVLRMVRRLHSIEPSLAPSEVAAAVARFAKPINALLNVARPLKVDRFGRAIGVGRRKTSTARAFVVEGTGEVLVNGKTINDAFGRVHDRESALWALLATGRLDKYNIWALVEGGGTTGQAEAMTMAIAKGLLVHEPALKPALRKGKLHASGFLPRTQETHHLLTCHFFRLRLQPAASRGIPERWRESCTATSRLARALPGSNDRRSKNRIRRQSPDGASGSQKASRYYILLHGAGVRALRCYRGSLFWSPRHPMYIIILLHAFHPV</sequence>
<feature type="region of interest" description="Disordered" evidence="5">
    <location>
        <begin position="350"/>
        <end position="374"/>
    </location>
</feature>
<protein>
    <submittedName>
        <fullName evidence="6">37S ribosomal protein S9, mitochondrial</fullName>
    </submittedName>
</protein>
<feature type="region of interest" description="Disordered" evidence="5">
    <location>
        <begin position="42"/>
        <end position="67"/>
    </location>
</feature>
<reference evidence="6 7" key="1">
    <citation type="submission" date="2020-02" db="EMBL/GenBank/DDBJ databases">
        <title>Comparative genomics of the hypocrealean fungal genus Beauvera.</title>
        <authorList>
            <person name="Showalter D.N."/>
            <person name="Bushley K.E."/>
            <person name="Rehner S.A."/>
        </authorList>
    </citation>
    <scope>NUCLEOTIDE SEQUENCE [LARGE SCALE GENOMIC DNA]</scope>
    <source>
        <strain evidence="6 7">ARSEF4384</strain>
    </source>
</reference>
<evidence type="ECO:0000313" key="7">
    <source>
        <dbReference type="Proteomes" id="UP001397290"/>
    </source>
</evidence>
<keyword evidence="2 4" id="KW-0689">Ribosomal protein</keyword>
<dbReference type="GO" id="GO:0003723">
    <property type="term" value="F:RNA binding"/>
    <property type="evidence" value="ECO:0007669"/>
    <property type="project" value="TreeGrafter"/>
</dbReference>
<accession>A0AAW0RIV6</accession>
<gene>
    <name evidence="6" type="primary">MRPS9</name>
    <name evidence="6" type="ORF">G3M48_009545</name>
</gene>
<evidence type="ECO:0000313" key="6">
    <source>
        <dbReference type="EMBL" id="KAK8141980.1"/>
    </source>
</evidence>
<dbReference type="EMBL" id="JAAHCF010000784">
    <property type="protein sequence ID" value="KAK8141980.1"/>
    <property type="molecule type" value="Genomic_DNA"/>
</dbReference>
<comment type="caution">
    <text evidence="6">The sequence shown here is derived from an EMBL/GenBank/DDBJ whole genome shotgun (WGS) entry which is preliminary data.</text>
</comment>
<dbReference type="Pfam" id="PF00380">
    <property type="entry name" value="Ribosomal_S9"/>
    <property type="match status" value="1"/>
</dbReference>
<dbReference type="PANTHER" id="PTHR21569">
    <property type="entry name" value="RIBOSOMAL PROTEIN S9"/>
    <property type="match status" value="1"/>
</dbReference>
<organism evidence="6 7">
    <name type="scientific">Beauveria asiatica</name>
    <dbReference type="NCBI Taxonomy" id="1069075"/>
    <lineage>
        <taxon>Eukaryota</taxon>
        <taxon>Fungi</taxon>
        <taxon>Dikarya</taxon>
        <taxon>Ascomycota</taxon>
        <taxon>Pezizomycotina</taxon>
        <taxon>Sordariomycetes</taxon>
        <taxon>Hypocreomycetidae</taxon>
        <taxon>Hypocreales</taxon>
        <taxon>Cordycipitaceae</taxon>
        <taxon>Beauveria</taxon>
    </lineage>
</organism>
<feature type="compositionally biased region" description="Low complexity" evidence="5">
    <location>
        <begin position="42"/>
        <end position="59"/>
    </location>
</feature>
<dbReference type="GO" id="GO:0005763">
    <property type="term" value="C:mitochondrial small ribosomal subunit"/>
    <property type="evidence" value="ECO:0007669"/>
    <property type="project" value="TreeGrafter"/>
</dbReference>
<name>A0AAW0RIV6_9HYPO</name>
<dbReference type="GO" id="GO:0003735">
    <property type="term" value="F:structural constituent of ribosome"/>
    <property type="evidence" value="ECO:0007669"/>
    <property type="project" value="InterPro"/>
</dbReference>